<keyword evidence="1" id="KW-1133">Transmembrane helix</keyword>
<keyword evidence="1" id="KW-0812">Transmembrane</keyword>
<protein>
    <submittedName>
        <fullName evidence="2">Uncharacterized protein</fullName>
    </submittedName>
</protein>
<evidence type="ECO:0000256" key="1">
    <source>
        <dbReference type="SAM" id="Phobius"/>
    </source>
</evidence>
<accession>B4VZH2</accession>
<evidence type="ECO:0000313" key="2">
    <source>
        <dbReference type="EMBL" id="EDX72725.1"/>
    </source>
</evidence>
<gene>
    <name evidence="2" type="ORF">MC7420_4998</name>
</gene>
<dbReference type="HOGENOM" id="CLU_2449504_0_0_3"/>
<proteinExistence type="predicted"/>
<sequence>MCDLNLLGLWAASGSEWSTIIREDCSITVNQSVEEGTSNAKATTLLLVGFVGFFTLLGTAILTPTSSMSPAVQVNQETPATGLNSFMFY</sequence>
<dbReference type="Proteomes" id="UP000003835">
    <property type="component" value="Unassembled WGS sequence"/>
</dbReference>
<name>B4VZH2_9CYAN</name>
<reference evidence="2 3" key="1">
    <citation type="submission" date="2008-07" db="EMBL/GenBank/DDBJ databases">
        <authorList>
            <person name="Tandeau de Marsac N."/>
            <person name="Ferriera S."/>
            <person name="Johnson J."/>
            <person name="Kravitz S."/>
            <person name="Beeson K."/>
            <person name="Sutton G."/>
            <person name="Rogers Y.-H."/>
            <person name="Friedman R."/>
            <person name="Frazier M."/>
            <person name="Venter J.C."/>
        </authorList>
    </citation>
    <scope>NUCLEOTIDE SEQUENCE [LARGE SCALE GENOMIC DNA]</scope>
    <source>
        <strain evidence="2 3">PCC 7420</strain>
    </source>
</reference>
<organism evidence="2 3">
    <name type="scientific">Coleofasciculus chthonoplastes PCC 7420</name>
    <dbReference type="NCBI Taxonomy" id="118168"/>
    <lineage>
        <taxon>Bacteria</taxon>
        <taxon>Bacillati</taxon>
        <taxon>Cyanobacteriota</taxon>
        <taxon>Cyanophyceae</taxon>
        <taxon>Coleofasciculales</taxon>
        <taxon>Coleofasciculaceae</taxon>
        <taxon>Coleofasciculus</taxon>
    </lineage>
</organism>
<dbReference type="AlphaFoldDB" id="B4VZH2"/>
<keyword evidence="1" id="KW-0472">Membrane</keyword>
<keyword evidence="3" id="KW-1185">Reference proteome</keyword>
<dbReference type="EMBL" id="DS989862">
    <property type="protein sequence ID" value="EDX72725.1"/>
    <property type="molecule type" value="Genomic_DNA"/>
</dbReference>
<evidence type="ECO:0000313" key="3">
    <source>
        <dbReference type="Proteomes" id="UP000003835"/>
    </source>
</evidence>
<feature type="transmembrane region" description="Helical" evidence="1">
    <location>
        <begin position="42"/>
        <end position="62"/>
    </location>
</feature>
<dbReference type="STRING" id="118168.MC7420_4998"/>